<dbReference type="AlphaFoldDB" id="A0A8H4FPP7"/>
<accession>A0A8H4FPP7</accession>
<protein>
    <submittedName>
        <fullName evidence="3">Uncharacterized protein</fullName>
    </submittedName>
</protein>
<gene>
    <name evidence="3" type="ORF">GCG54_00005309</name>
</gene>
<keyword evidence="2" id="KW-0732">Signal</keyword>
<dbReference type="EMBL" id="WVTB01000015">
    <property type="protein sequence ID" value="KAF3809766.1"/>
    <property type="molecule type" value="Genomic_DNA"/>
</dbReference>
<feature type="signal peptide" evidence="2">
    <location>
        <begin position="1"/>
        <end position="18"/>
    </location>
</feature>
<reference evidence="3" key="1">
    <citation type="journal article" date="2020" name="Phytopathology">
        <title>Genome sequence and comparative analysis of Colletotrichum gloeosporioides isolated from Liriodendron leaves.</title>
        <authorList>
            <person name="Fu F.F."/>
            <person name="Hao Z."/>
            <person name="Wang P."/>
            <person name="Lu Y."/>
            <person name="Xue L.J."/>
            <person name="Wei G."/>
            <person name="Tian Y."/>
            <person name="Baishi H."/>
            <person name="Xu H."/>
            <person name="Shi J."/>
            <person name="Cheng T."/>
            <person name="Wang G."/>
            <person name="Yi Y."/>
            <person name="Chen J."/>
        </authorList>
    </citation>
    <scope>NUCLEOTIDE SEQUENCE</scope>
    <source>
        <strain evidence="3">Lc1</strain>
    </source>
</reference>
<dbReference type="Proteomes" id="UP000613401">
    <property type="component" value="Unassembled WGS sequence"/>
</dbReference>
<feature type="chain" id="PRO_5034491245" evidence="2">
    <location>
        <begin position="19"/>
        <end position="160"/>
    </location>
</feature>
<dbReference type="RefSeq" id="XP_045268925.1">
    <property type="nucleotide sequence ID" value="XM_045405334.1"/>
</dbReference>
<sequence length="160" mass="16617">VEMKFTTVIAILASTAAALEWLPVVPLHARQLTSGPKYECHADCGYAILGAEQDNYCTNETWTGLLEGCLECVEKYDIWQYYGDGVTEAAEGCNLDATPVSASNSSSNATTTSGTSATGSTSSPTSSTSATATDEASIANLNKPATLVFAAAVLAAVQFM</sequence>
<dbReference type="GeneID" id="69012460"/>
<reference evidence="3" key="2">
    <citation type="submission" date="2020-03" db="EMBL/GenBank/DDBJ databases">
        <authorList>
            <person name="Fu F.-F."/>
            <person name="Chen J."/>
        </authorList>
    </citation>
    <scope>NUCLEOTIDE SEQUENCE</scope>
    <source>
        <strain evidence="3">Lc1</strain>
    </source>
</reference>
<feature type="region of interest" description="Disordered" evidence="1">
    <location>
        <begin position="99"/>
        <end position="130"/>
    </location>
</feature>
<comment type="caution">
    <text evidence="3">The sequence shown here is derived from an EMBL/GenBank/DDBJ whole genome shotgun (WGS) entry which is preliminary data.</text>
</comment>
<evidence type="ECO:0000256" key="1">
    <source>
        <dbReference type="SAM" id="MobiDB-lite"/>
    </source>
</evidence>
<organism evidence="3 4">
    <name type="scientific">Colletotrichum gloeosporioides</name>
    <name type="common">Anthracnose fungus</name>
    <name type="synonym">Glomerella cingulata</name>
    <dbReference type="NCBI Taxonomy" id="474922"/>
    <lineage>
        <taxon>Eukaryota</taxon>
        <taxon>Fungi</taxon>
        <taxon>Dikarya</taxon>
        <taxon>Ascomycota</taxon>
        <taxon>Pezizomycotina</taxon>
        <taxon>Sordariomycetes</taxon>
        <taxon>Hypocreomycetidae</taxon>
        <taxon>Glomerellales</taxon>
        <taxon>Glomerellaceae</taxon>
        <taxon>Colletotrichum</taxon>
        <taxon>Colletotrichum gloeosporioides species complex</taxon>
    </lineage>
</organism>
<name>A0A8H4FPP7_COLGL</name>
<evidence type="ECO:0000313" key="3">
    <source>
        <dbReference type="EMBL" id="KAF3809766.1"/>
    </source>
</evidence>
<proteinExistence type="predicted"/>
<feature type="non-terminal residue" evidence="3">
    <location>
        <position position="1"/>
    </location>
</feature>
<evidence type="ECO:0000313" key="4">
    <source>
        <dbReference type="Proteomes" id="UP000613401"/>
    </source>
</evidence>
<keyword evidence="4" id="KW-1185">Reference proteome</keyword>
<evidence type="ECO:0000256" key="2">
    <source>
        <dbReference type="SAM" id="SignalP"/>
    </source>
</evidence>